<feature type="domain" description="Ig-like" evidence="2">
    <location>
        <begin position="202"/>
        <end position="291"/>
    </location>
</feature>
<dbReference type="SMART" id="SM00409">
    <property type="entry name" value="IG"/>
    <property type="match status" value="1"/>
</dbReference>
<dbReference type="InterPro" id="IPR050964">
    <property type="entry name" value="Striated_Muscle_Regulatory"/>
</dbReference>
<dbReference type="OrthoDB" id="6512433at2759"/>
<evidence type="ECO:0000313" key="5">
    <source>
        <dbReference type="Proteomes" id="UP000194236"/>
    </source>
</evidence>
<evidence type="ECO:0000313" key="4">
    <source>
        <dbReference type="EMBL" id="OTF74282.1"/>
    </source>
</evidence>
<dbReference type="PANTHER" id="PTHR13817:SF151">
    <property type="entry name" value="TITIN"/>
    <property type="match status" value="1"/>
</dbReference>
<dbReference type="EMBL" id="MUJZ01047853">
    <property type="protein sequence ID" value="OTF74282.1"/>
    <property type="molecule type" value="Genomic_DNA"/>
</dbReference>
<accession>A0A1Y3B0G3</accession>
<dbReference type="InterPro" id="IPR036116">
    <property type="entry name" value="FN3_sf"/>
</dbReference>
<dbReference type="AlphaFoldDB" id="A0A1Y3B0G3"/>
<gene>
    <name evidence="4" type="ORF">BLA29_005203</name>
</gene>
<dbReference type="PANTHER" id="PTHR13817">
    <property type="entry name" value="TITIN"/>
    <property type="match status" value="1"/>
</dbReference>
<keyword evidence="1" id="KW-0677">Repeat</keyword>
<evidence type="ECO:0000259" key="3">
    <source>
        <dbReference type="PROSITE" id="PS50853"/>
    </source>
</evidence>
<dbReference type="SMART" id="SM00060">
    <property type="entry name" value="FN3"/>
    <property type="match status" value="4"/>
</dbReference>
<dbReference type="CDD" id="cd00063">
    <property type="entry name" value="FN3"/>
    <property type="match status" value="4"/>
</dbReference>
<dbReference type="InterPro" id="IPR003599">
    <property type="entry name" value="Ig_sub"/>
</dbReference>
<dbReference type="InterPro" id="IPR007110">
    <property type="entry name" value="Ig-like_dom"/>
</dbReference>
<sequence length="483" mass="53996">MPQGPLIVEDVHAEHCKLKWKDPKDDGGADLKGFLIEKQDIDSGRWIPVAEVGPNVHDYKCEGLTKGKKYRFRVKAVNKEGESDPLETMAPILAKNPYDEPGAPGKPQIVDYDNSKVDLKWKPPENDGGRPIEKYIVEMKEKNAQDWRPVVVTEGPTPEATVPRLKANSVMQFRVRAVNIAGNGEPSEPTEPHLVKHRNLKPQIDRTNLKSLTIKAGRSHKFEVDVAGEPAPEIRWTFNEEKLNDSENVKIDSKDYHTDLQLIKVKRKQTGRYTITATNRNGTDSVTIEVNVLSAPSAPEGPLQVEDVHKEGCKLKWKKPKDDGGVPIDHYQVEKMDKETGRWIRVGKASANNPEIEVTGLTAGHEYQFRVVAVNDEGESEPLVTDRGTVARNPYDEPGKTGTPDIVDYDNTSVDLKWEPPKKDGGSPILKYIVEKKEKNALQWEKATEVPGSQLEAKVTDLIERQEMQFRVVAVNKAGPGEP</sequence>
<dbReference type="GO" id="GO:0045214">
    <property type="term" value="P:sarcomere organization"/>
    <property type="evidence" value="ECO:0007669"/>
    <property type="project" value="TreeGrafter"/>
</dbReference>
<dbReference type="PROSITE" id="PS50853">
    <property type="entry name" value="FN3"/>
    <property type="match status" value="4"/>
</dbReference>
<dbReference type="Gene3D" id="2.60.40.10">
    <property type="entry name" value="Immunoglobulins"/>
    <property type="match status" value="5"/>
</dbReference>
<dbReference type="InterPro" id="IPR013098">
    <property type="entry name" value="Ig_I-set"/>
</dbReference>
<reference evidence="4 5" key="1">
    <citation type="submission" date="2017-03" db="EMBL/GenBank/DDBJ databases">
        <title>Genome Survey of Euroglyphus maynei.</title>
        <authorList>
            <person name="Arlian L.G."/>
            <person name="Morgan M.S."/>
            <person name="Rider S.D."/>
        </authorList>
    </citation>
    <scope>NUCLEOTIDE SEQUENCE [LARGE SCALE GENOMIC DNA]</scope>
    <source>
        <strain evidence="4">Arlian Lab</strain>
        <tissue evidence="4">Whole body</tissue>
    </source>
</reference>
<dbReference type="GO" id="GO:0031430">
    <property type="term" value="C:M band"/>
    <property type="evidence" value="ECO:0007669"/>
    <property type="project" value="TreeGrafter"/>
</dbReference>
<comment type="caution">
    <text evidence="4">The sequence shown here is derived from an EMBL/GenBank/DDBJ whole genome shotgun (WGS) entry which is preliminary data.</text>
</comment>
<dbReference type="Pfam" id="PF07679">
    <property type="entry name" value="I-set"/>
    <property type="match status" value="1"/>
</dbReference>
<name>A0A1Y3B0G3_EURMA</name>
<evidence type="ECO:0008006" key="6">
    <source>
        <dbReference type="Google" id="ProtNLM"/>
    </source>
</evidence>
<dbReference type="InterPro" id="IPR013783">
    <property type="entry name" value="Ig-like_fold"/>
</dbReference>
<protein>
    <recommendedName>
        <fullName evidence="6">Twitchin-like protein</fullName>
    </recommendedName>
</protein>
<dbReference type="FunFam" id="2.60.40.10:FF:002083">
    <property type="entry name" value="Protein CBR-UNC-22"/>
    <property type="match status" value="1"/>
</dbReference>
<evidence type="ECO:0000256" key="1">
    <source>
        <dbReference type="ARBA" id="ARBA00022737"/>
    </source>
</evidence>
<dbReference type="PRINTS" id="PR00014">
    <property type="entry name" value="FNTYPEIII"/>
</dbReference>
<dbReference type="Pfam" id="PF00041">
    <property type="entry name" value="fn3"/>
    <property type="match status" value="4"/>
</dbReference>
<feature type="domain" description="Fibronectin type-III" evidence="3">
    <location>
        <begin position="299"/>
        <end position="393"/>
    </location>
</feature>
<dbReference type="FunFam" id="2.60.40.10:FF:000056">
    <property type="entry name" value="twitchin isoform X4"/>
    <property type="match status" value="3"/>
</dbReference>
<keyword evidence="5" id="KW-1185">Reference proteome</keyword>
<dbReference type="Proteomes" id="UP000194236">
    <property type="component" value="Unassembled WGS sequence"/>
</dbReference>
<organism evidence="4 5">
    <name type="scientific">Euroglyphus maynei</name>
    <name type="common">Mayne's house dust mite</name>
    <dbReference type="NCBI Taxonomy" id="6958"/>
    <lineage>
        <taxon>Eukaryota</taxon>
        <taxon>Metazoa</taxon>
        <taxon>Ecdysozoa</taxon>
        <taxon>Arthropoda</taxon>
        <taxon>Chelicerata</taxon>
        <taxon>Arachnida</taxon>
        <taxon>Acari</taxon>
        <taxon>Acariformes</taxon>
        <taxon>Sarcoptiformes</taxon>
        <taxon>Astigmata</taxon>
        <taxon>Psoroptidia</taxon>
        <taxon>Analgoidea</taxon>
        <taxon>Pyroglyphidae</taxon>
        <taxon>Pyroglyphinae</taxon>
        <taxon>Euroglyphus</taxon>
    </lineage>
</organism>
<evidence type="ECO:0000259" key="2">
    <source>
        <dbReference type="PROSITE" id="PS50835"/>
    </source>
</evidence>
<proteinExistence type="predicted"/>
<dbReference type="PROSITE" id="PS50835">
    <property type="entry name" value="IG_LIKE"/>
    <property type="match status" value="1"/>
</dbReference>
<feature type="domain" description="Fibronectin type-III" evidence="3">
    <location>
        <begin position="400"/>
        <end position="483"/>
    </location>
</feature>
<dbReference type="InterPro" id="IPR036179">
    <property type="entry name" value="Ig-like_dom_sf"/>
</dbReference>
<dbReference type="InterPro" id="IPR003961">
    <property type="entry name" value="FN3_dom"/>
</dbReference>
<dbReference type="SUPFAM" id="SSF49265">
    <property type="entry name" value="Fibronectin type III"/>
    <property type="match status" value="2"/>
</dbReference>
<dbReference type="FunFam" id="2.60.40.10:FF:000567">
    <property type="entry name" value="Uncharacterized protein, isoform G"/>
    <property type="match status" value="1"/>
</dbReference>
<dbReference type="SUPFAM" id="SSF48726">
    <property type="entry name" value="Immunoglobulin"/>
    <property type="match status" value="1"/>
</dbReference>
<feature type="domain" description="Fibronectin type-III" evidence="3">
    <location>
        <begin position="103"/>
        <end position="198"/>
    </location>
</feature>
<feature type="non-terminal residue" evidence="4">
    <location>
        <position position="483"/>
    </location>
</feature>
<feature type="domain" description="Fibronectin type-III" evidence="3">
    <location>
        <begin position="2"/>
        <end position="97"/>
    </location>
</feature>